<evidence type="ECO:0000256" key="1">
    <source>
        <dbReference type="SAM" id="Phobius"/>
    </source>
</evidence>
<feature type="chain" id="PRO_5040144538" description="Receptor L-domain domain-containing protein" evidence="2">
    <location>
        <begin position="22"/>
        <end position="570"/>
    </location>
</feature>
<feature type="domain" description="Receptor L-domain" evidence="3">
    <location>
        <begin position="37"/>
        <end position="159"/>
    </location>
</feature>
<feature type="transmembrane region" description="Helical" evidence="1">
    <location>
        <begin position="476"/>
        <end position="500"/>
    </location>
</feature>
<dbReference type="AlphaFoldDB" id="A0A9P1N222"/>
<dbReference type="SUPFAM" id="SSF52058">
    <property type="entry name" value="L domain-like"/>
    <property type="match status" value="1"/>
</dbReference>
<protein>
    <recommendedName>
        <fullName evidence="3">Receptor L-domain domain-containing protein</fullName>
    </recommendedName>
</protein>
<evidence type="ECO:0000313" key="5">
    <source>
        <dbReference type="Proteomes" id="UP001152747"/>
    </source>
</evidence>
<name>A0A9P1N222_9PELO</name>
<feature type="signal peptide" evidence="2">
    <location>
        <begin position="1"/>
        <end position="21"/>
    </location>
</feature>
<evidence type="ECO:0000313" key="4">
    <source>
        <dbReference type="EMBL" id="CAI5444956.1"/>
    </source>
</evidence>
<evidence type="ECO:0000256" key="2">
    <source>
        <dbReference type="SAM" id="SignalP"/>
    </source>
</evidence>
<dbReference type="Proteomes" id="UP001152747">
    <property type="component" value="Unassembled WGS sequence"/>
</dbReference>
<feature type="transmembrane region" description="Helical" evidence="1">
    <location>
        <begin position="443"/>
        <end position="464"/>
    </location>
</feature>
<feature type="transmembrane region" description="Helical" evidence="1">
    <location>
        <begin position="409"/>
        <end position="431"/>
    </location>
</feature>
<keyword evidence="5" id="KW-1185">Reference proteome</keyword>
<dbReference type="InterPro" id="IPR053079">
    <property type="entry name" value="SPS2_domain"/>
</dbReference>
<comment type="caution">
    <text evidence="4">The sequence shown here is derived from an EMBL/GenBank/DDBJ whole genome shotgun (WGS) entry which is preliminary data.</text>
</comment>
<keyword evidence="1" id="KW-0472">Membrane</keyword>
<dbReference type="PANTHER" id="PTHR21662">
    <property type="entry name" value="RECEPTOR PROTEIN-TYROSINE KINASE"/>
    <property type="match status" value="1"/>
</dbReference>
<dbReference type="EMBL" id="CANHGI010000003">
    <property type="protein sequence ID" value="CAI5444956.1"/>
    <property type="molecule type" value="Genomic_DNA"/>
</dbReference>
<keyword evidence="1" id="KW-0812">Transmembrane</keyword>
<dbReference type="Gene3D" id="3.80.20.20">
    <property type="entry name" value="Receptor L-domain"/>
    <property type="match status" value="1"/>
</dbReference>
<organism evidence="4 5">
    <name type="scientific">Caenorhabditis angaria</name>
    <dbReference type="NCBI Taxonomy" id="860376"/>
    <lineage>
        <taxon>Eukaryota</taxon>
        <taxon>Metazoa</taxon>
        <taxon>Ecdysozoa</taxon>
        <taxon>Nematoda</taxon>
        <taxon>Chromadorea</taxon>
        <taxon>Rhabditida</taxon>
        <taxon>Rhabditina</taxon>
        <taxon>Rhabditomorpha</taxon>
        <taxon>Rhabditoidea</taxon>
        <taxon>Rhabditidae</taxon>
        <taxon>Peloderinae</taxon>
        <taxon>Caenorhabditis</taxon>
    </lineage>
</organism>
<dbReference type="PANTHER" id="PTHR21662:SF59">
    <property type="entry name" value="RECEPTOR PROTEIN-TYROSINE KINASE"/>
    <property type="match status" value="1"/>
</dbReference>
<proteinExistence type="predicted"/>
<dbReference type="InterPro" id="IPR000494">
    <property type="entry name" value="Rcpt_L-dom"/>
</dbReference>
<keyword evidence="1" id="KW-1133">Transmembrane helix</keyword>
<feature type="transmembrane region" description="Helical" evidence="1">
    <location>
        <begin position="374"/>
        <end position="397"/>
    </location>
</feature>
<evidence type="ECO:0000259" key="3">
    <source>
        <dbReference type="Pfam" id="PF01030"/>
    </source>
</evidence>
<dbReference type="Pfam" id="PF01030">
    <property type="entry name" value="Recep_L_domain"/>
    <property type="match status" value="1"/>
</dbReference>
<accession>A0A9P1N222</accession>
<sequence>MVFMLCLLFFYLIFFITPSSSEKCTISNQNISEIDDNCEIINGNVVLDEKSDEKTVELFIKKLSQVRQIFGSVVVTNTSFVKLDFLPKLRSIVYTPVTKQYSLARQHALYIVNNKFLESMNLPNIEIAMNDVFPTDMNFFGTSIYDNPVLCFDFQTLMKFYKFPRFFISPKTLCDPQILEETKMYTKYTDANSTKVFCYMEYFNYSMPLGCQILEKPLVVDESDDGTNNLFVFQEAIKTVEIILGPIFITDSTATNLNFSSLELLNNMYFDYEPVTSLQNSVIFLKNNTKLLMLSFPKSPEIYHYGTTSFIYTELNTNIVLNDDLCKFVKKLYMFDFNDKFENCVINYIEIFDINNYGHVLGLQFLLFSNKRSYFYQLFNIIYTNRLSLLCSCSLYRTVSFISLNSGKFAIFLAFLIFVISNISTLGGLAGKGSQYSFVLYPFTWFTFILTISTSIFLTIYLRISFKNHHEIRKHQLKLSFIFCSQAIIAFGFCGFPDAFFESWLQADGMTQLRTTQKTTILEFVRSHTVFSYRNASIIVRWQYPMYAFMLRLSIKQMLKKVSTKASKRN</sequence>
<gene>
    <name evidence="4" type="ORF">CAMP_LOCUS7593</name>
</gene>
<reference evidence="4" key="1">
    <citation type="submission" date="2022-11" db="EMBL/GenBank/DDBJ databases">
        <authorList>
            <person name="Kikuchi T."/>
        </authorList>
    </citation>
    <scope>NUCLEOTIDE SEQUENCE</scope>
    <source>
        <strain evidence="4">PS1010</strain>
    </source>
</reference>
<feature type="transmembrane region" description="Helical" evidence="1">
    <location>
        <begin position="538"/>
        <end position="555"/>
    </location>
</feature>
<dbReference type="InterPro" id="IPR036941">
    <property type="entry name" value="Rcpt_L-dom_sf"/>
</dbReference>
<keyword evidence="2" id="KW-0732">Signal</keyword>
<dbReference type="OrthoDB" id="5868504at2759"/>